<protein>
    <recommendedName>
        <fullName evidence="2">Retrovirus-related Pol polyprotein from transposon TNT 1-94-like beta-barrel domain-containing protein</fullName>
    </recommendedName>
</protein>
<feature type="domain" description="Retrovirus-related Pol polyprotein from transposon TNT 1-94-like beta-barrel" evidence="2">
    <location>
        <begin position="145"/>
        <end position="224"/>
    </location>
</feature>
<dbReference type="AlphaFoldDB" id="A0A8X8CSK6"/>
<name>A0A8X8CSK6_POPTO</name>
<evidence type="ECO:0000313" key="4">
    <source>
        <dbReference type="Proteomes" id="UP000886885"/>
    </source>
</evidence>
<gene>
    <name evidence="3" type="ORF">POTOM_032404</name>
</gene>
<accession>A0A8X8CSK6</accession>
<sequence length="265" mass="30321">MSEGTNLNQHMNVFDQIVNYLKRIDVKFNNKDKVLMLLNSPPTSSMYENLVITLIWGKETLILKEIISAILSFNLRKKISDENSKGKELVVRRHIKQECSEKKKRDAKNKEDSLKSMNVVEENSKSENGDMLSISSNLNNPTDSWILDSTCSYHMTPNKDLLHNYKLVDYGFVRMGNDDPCKVIGTENIKIKMFDGVVRTLCDVRYILDLRKNLILLGTFDCNGSSFNYEGGVLKVSKDVMTIMKGKRLPRNSYRLPGTIIVDQL</sequence>
<reference evidence="3" key="1">
    <citation type="journal article" date="2020" name="bioRxiv">
        <title>Hybrid origin of Populus tomentosa Carr. identified through genome sequencing and phylogenomic analysis.</title>
        <authorList>
            <person name="An X."/>
            <person name="Gao K."/>
            <person name="Chen Z."/>
            <person name="Li J."/>
            <person name="Yang X."/>
            <person name="Yang X."/>
            <person name="Zhou J."/>
            <person name="Guo T."/>
            <person name="Zhao T."/>
            <person name="Huang S."/>
            <person name="Miao D."/>
            <person name="Khan W.U."/>
            <person name="Rao P."/>
            <person name="Ye M."/>
            <person name="Lei B."/>
            <person name="Liao W."/>
            <person name="Wang J."/>
            <person name="Ji L."/>
            <person name="Li Y."/>
            <person name="Guo B."/>
            <person name="Mustafa N.S."/>
            <person name="Li S."/>
            <person name="Yun Q."/>
            <person name="Keller S.R."/>
            <person name="Mao J."/>
            <person name="Zhang R."/>
            <person name="Strauss S.H."/>
        </authorList>
    </citation>
    <scope>NUCLEOTIDE SEQUENCE</scope>
    <source>
        <strain evidence="3">GM15</strain>
        <tissue evidence="3">Leaf</tissue>
    </source>
</reference>
<evidence type="ECO:0000256" key="1">
    <source>
        <dbReference type="SAM" id="MobiDB-lite"/>
    </source>
</evidence>
<dbReference type="PANTHER" id="PTHR47592:SF27">
    <property type="entry name" value="OS08G0421700 PROTEIN"/>
    <property type="match status" value="1"/>
</dbReference>
<feature type="region of interest" description="Disordered" evidence="1">
    <location>
        <begin position="100"/>
        <end position="133"/>
    </location>
</feature>
<dbReference type="Pfam" id="PF22936">
    <property type="entry name" value="Pol_BBD"/>
    <property type="match status" value="1"/>
</dbReference>
<dbReference type="PANTHER" id="PTHR47592">
    <property type="entry name" value="PBF68 PROTEIN"/>
    <property type="match status" value="1"/>
</dbReference>
<dbReference type="EMBL" id="JAAWWB010000016">
    <property type="protein sequence ID" value="KAG6764915.1"/>
    <property type="molecule type" value="Genomic_DNA"/>
</dbReference>
<organism evidence="3 4">
    <name type="scientific">Populus tomentosa</name>
    <name type="common">Chinese white poplar</name>
    <dbReference type="NCBI Taxonomy" id="118781"/>
    <lineage>
        <taxon>Eukaryota</taxon>
        <taxon>Viridiplantae</taxon>
        <taxon>Streptophyta</taxon>
        <taxon>Embryophyta</taxon>
        <taxon>Tracheophyta</taxon>
        <taxon>Spermatophyta</taxon>
        <taxon>Magnoliopsida</taxon>
        <taxon>eudicotyledons</taxon>
        <taxon>Gunneridae</taxon>
        <taxon>Pentapetalae</taxon>
        <taxon>rosids</taxon>
        <taxon>fabids</taxon>
        <taxon>Malpighiales</taxon>
        <taxon>Salicaceae</taxon>
        <taxon>Saliceae</taxon>
        <taxon>Populus</taxon>
    </lineage>
</organism>
<dbReference type="OrthoDB" id="1742531at2759"/>
<dbReference type="InterPro" id="IPR054722">
    <property type="entry name" value="PolX-like_BBD"/>
</dbReference>
<dbReference type="Pfam" id="PF14223">
    <property type="entry name" value="Retrotran_gag_2"/>
    <property type="match status" value="1"/>
</dbReference>
<evidence type="ECO:0000313" key="3">
    <source>
        <dbReference type="EMBL" id="KAG6764915.1"/>
    </source>
</evidence>
<keyword evidence="4" id="KW-1185">Reference proteome</keyword>
<evidence type="ECO:0000259" key="2">
    <source>
        <dbReference type="Pfam" id="PF22936"/>
    </source>
</evidence>
<dbReference type="Proteomes" id="UP000886885">
    <property type="component" value="Chromosome 8D"/>
</dbReference>
<feature type="compositionally biased region" description="Basic and acidic residues" evidence="1">
    <location>
        <begin position="100"/>
        <end position="114"/>
    </location>
</feature>
<proteinExistence type="predicted"/>
<comment type="caution">
    <text evidence="3">The sequence shown here is derived from an EMBL/GenBank/DDBJ whole genome shotgun (WGS) entry which is preliminary data.</text>
</comment>